<evidence type="ECO:0000256" key="1">
    <source>
        <dbReference type="SAM" id="Phobius"/>
    </source>
</evidence>
<keyword evidence="1" id="KW-0812">Transmembrane</keyword>
<comment type="caution">
    <text evidence="2">The sequence shown here is derived from an EMBL/GenBank/DDBJ whole genome shotgun (WGS) entry which is preliminary data.</text>
</comment>
<keyword evidence="1" id="KW-1133">Transmembrane helix</keyword>
<feature type="transmembrane region" description="Helical" evidence="1">
    <location>
        <begin position="6"/>
        <end position="26"/>
    </location>
</feature>
<reference evidence="2 3" key="1">
    <citation type="journal article" date="2014" name="Genome Announc.">
        <title>Draft Genome Sequence of Paenibacillus pini JCM 16418T, Isolated from the Rhizosphere of Pine Tree.</title>
        <authorList>
            <person name="Yuki M."/>
            <person name="Oshima K."/>
            <person name="Suda W."/>
            <person name="Oshida Y."/>
            <person name="Kitamura K."/>
            <person name="Iida Y."/>
            <person name="Hattori M."/>
            <person name="Ohkuma M."/>
        </authorList>
    </citation>
    <scope>NUCLEOTIDE SEQUENCE [LARGE SCALE GENOMIC DNA]</scope>
    <source>
        <strain evidence="2 3">JCM 16418</strain>
    </source>
</reference>
<feature type="transmembrane region" description="Helical" evidence="1">
    <location>
        <begin position="85"/>
        <end position="108"/>
    </location>
</feature>
<dbReference type="EMBL" id="BAVZ01000038">
    <property type="protein sequence ID" value="GAF10805.1"/>
    <property type="molecule type" value="Genomic_DNA"/>
</dbReference>
<feature type="transmembrane region" description="Helical" evidence="1">
    <location>
        <begin position="165"/>
        <end position="184"/>
    </location>
</feature>
<gene>
    <name evidence="2" type="ORF">JCM16418_5027</name>
</gene>
<feature type="transmembrane region" description="Helical" evidence="1">
    <location>
        <begin position="190"/>
        <end position="208"/>
    </location>
</feature>
<sequence length="218" mass="24606">MIAFLSYMLFSGLEFLAVYLLIFSFFNIDLKYYVKEILVSVIILTIMSYTFVITNIYKVIPISLIAILIGIILFIRFFKVDKRIYATVITVGGFVIYGLIQFGVASLAVTIGDLSANELSSTFSLKTYMLQLTCTLISMAISYYIRISNGGFGFSIRGGKSKYFLITAILSTLIISLTLLGFYLNQTASYIIATFGIFLTIASIYFYFSNQRDKMEFI</sequence>
<feature type="transmembrane region" description="Helical" evidence="1">
    <location>
        <begin position="128"/>
        <end position="145"/>
    </location>
</feature>
<organism evidence="2 3">
    <name type="scientific">Paenibacillus pini JCM 16418</name>
    <dbReference type="NCBI Taxonomy" id="1236976"/>
    <lineage>
        <taxon>Bacteria</taxon>
        <taxon>Bacillati</taxon>
        <taxon>Bacillota</taxon>
        <taxon>Bacilli</taxon>
        <taxon>Bacillales</taxon>
        <taxon>Paenibacillaceae</taxon>
        <taxon>Paenibacillus</taxon>
    </lineage>
</organism>
<evidence type="ECO:0000313" key="3">
    <source>
        <dbReference type="Proteomes" id="UP000019364"/>
    </source>
</evidence>
<keyword evidence="3" id="KW-1185">Reference proteome</keyword>
<proteinExistence type="predicted"/>
<name>W7YIT2_9BACL</name>
<protein>
    <submittedName>
        <fullName evidence="2">Uncharacterized protein</fullName>
    </submittedName>
</protein>
<dbReference type="AlphaFoldDB" id="W7YIT2"/>
<keyword evidence="1" id="KW-0472">Membrane</keyword>
<accession>W7YIT2</accession>
<feature type="transmembrane region" description="Helical" evidence="1">
    <location>
        <begin position="59"/>
        <end position="78"/>
    </location>
</feature>
<evidence type="ECO:0000313" key="2">
    <source>
        <dbReference type="EMBL" id="GAF10805.1"/>
    </source>
</evidence>
<dbReference type="RefSeq" id="WP_036653573.1">
    <property type="nucleotide sequence ID" value="NZ_BAVZ01000038.1"/>
</dbReference>
<feature type="transmembrane region" description="Helical" evidence="1">
    <location>
        <begin position="33"/>
        <end position="53"/>
    </location>
</feature>
<dbReference type="Proteomes" id="UP000019364">
    <property type="component" value="Unassembled WGS sequence"/>
</dbReference>